<dbReference type="PANTHER" id="PTHR21437:SF1">
    <property type="entry name" value="WIDE AWAKE"/>
    <property type="match status" value="1"/>
</dbReference>
<protein>
    <recommendedName>
        <fullName evidence="1">Fibronectin type-III domain-containing protein</fullName>
    </recommendedName>
</protein>
<gene>
    <name evidence="2" type="ORF">GN244_ATG16173</name>
</gene>
<dbReference type="CDD" id="cd00063">
    <property type="entry name" value="FN3"/>
    <property type="match status" value="1"/>
</dbReference>
<dbReference type="Gene3D" id="2.60.40.10">
    <property type="entry name" value="Immunoglobulins"/>
    <property type="match status" value="1"/>
</dbReference>
<dbReference type="SUPFAM" id="SSF49265">
    <property type="entry name" value="Fibronectin type III"/>
    <property type="match status" value="1"/>
</dbReference>
<dbReference type="AlphaFoldDB" id="A0A833RS84"/>
<dbReference type="InterPro" id="IPR013783">
    <property type="entry name" value="Ig-like_fold"/>
</dbReference>
<comment type="caution">
    <text evidence="2">The sequence shown here is derived from an EMBL/GenBank/DDBJ whole genome shotgun (WGS) entry which is preliminary data.</text>
</comment>
<dbReference type="SMART" id="SM00060">
    <property type="entry name" value="FN3"/>
    <property type="match status" value="2"/>
</dbReference>
<keyword evidence="3" id="KW-1185">Reference proteome</keyword>
<dbReference type="Proteomes" id="UP000602510">
    <property type="component" value="Unassembled WGS sequence"/>
</dbReference>
<name>A0A833RS84_PHYIN</name>
<dbReference type="PANTHER" id="PTHR21437">
    <property type="entry name" value="WIDE AWAKE"/>
    <property type="match status" value="1"/>
</dbReference>
<evidence type="ECO:0000259" key="1">
    <source>
        <dbReference type="SMART" id="SM00060"/>
    </source>
</evidence>
<organism evidence="2 3">
    <name type="scientific">Phytophthora infestans</name>
    <name type="common">Potato late blight agent</name>
    <name type="synonym">Botrytis infestans</name>
    <dbReference type="NCBI Taxonomy" id="4787"/>
    <lineage>
        <taxon>Eukaryota</taxon>
        <taxon>Sar</taxon>
        <taxon>Stramenopiles</taxon>
        <taxon>Oomycota</taxon>
        <taxon>Peronosporomycetes</taxon>
        <taxon>Peronosporales</taxon>
        <taxon>Peronosporaceae</taxon>
        <taxon>Phytophthora</taxon>
    </lineage>
</organism>
<feature type="domain" description="Fibronectin type-III" evidence="1">
    <location>
        <begin position="583"/>
        <end position="668"/>
    </location>
</feature>
<evidence type="ECO:0000313" key="3">
    <source>
        <dbReference type="Proteomes" id="UP000602510"/>
    </source>
</evidence>
<dbReference type="EMBL" id="WSZM01000519">
    <property type="protein sequence ID" value="KAF4031962.1"/>
    <property type="molecule type" value="Genomic_DNA"/>
</dbReference>
<reference evidence="2" key="1">
    <citation type="submission" date="2020-04" db="EMBL/GenBank/DDBJ databases">
        <title>Hybrid Assembly of Korean Phytophthora infestans isolates.</title>
        <authorList>
            <person name="Prokchorchik M."/>
            <person name="Lee Y."/>
            <person name="Seo J."/>
            <person name="Cho J.-H."/>
            <person name="Park Y.-E."/>
            <person name="Jang D.-C."/>
            <person name="Im J.-S."/>
            <person name="Choi J.-G."/>
            <person name="Park H.-J."/>
            <person name="Lee G.-B."/>
            <person name="Lee Y.-G."/>
            <person name="Hong S.-Y."/>
            <person name="Cho K."/>
            <person name="Sohn K.H."/>
        </authorList>
    </citation>
    <scope>NUCLEOTIDE SEQUENCE</scope>
    <source>
        <strain evidence="2">KR_1_A1</strain>
    </source>
</reference>
<accession>A0A833RS84</accession>
<dbReference type="InterPro" id="IPR003961">
    <property type="entry name" value="FN3_dom"/>
</dbReference>
<dbReference type="InterPro" id="IPR036116">
    <property type="entry name" value="FN3_sf"/>
</dbReference>
<evidence type="ECO:0000313" key="2">
    <source>
        <dbReference type="EMBL" id="KAF4031962.1"/>
    </source>
</evidence>
<sequence>MLVLERELENFAGIDDVRVKRALTETSGVRVTVEYTVEFMGVQVRGKMQTLQILDVGINGCSAYVGGTAGIPSVRRDQDSFVTVYQAPTTTAIPFDASDEDVKAALETLSVVSNADVDRQVNKNGYDWRVTFVEFPAPTKDMEARMFPALTANGYALQAAQSPSISVTPFQRLELDMKSLVSGGGVSIYTRVRAHNADGWGDAAVPTPVSIQLAKQVPGAVRLARADVLSDSQVLVQWDAPVHDGGEPVTEFRVEWWLTSALATAAKPFAVVHALEAASQSVTDDVATITVSAPTAGLKTYLAGTFRVGFDGQWSPELAYDISAVDMQAALVALSTIENVSVNRELTAGGYTWLVTFLQRKYGGNQHKRWRSPLATQPPLGYKLEVSGSNLLACTTAELIDCVPHLPTTVAPRAAVDATPELQHLVCISTGNVAVANTMKFKLKMLGFETDFIVGTATAKDLATAITALGVVGSVNVRYRDTAQTTVCSDSATAKGVTVEFTTAQGDVPPIVVTTTTGVGVTIKEQRKGRAQLHVGRLPFAYVIDGLAAGTYYARVAAYNSVGFGPFQEATDAAGLLLVARPPVAPRSLRVKAKMIDYSHGMLVVWTAPRSEDGNTDKYRVEWDHGAGFSTQCGEYIETQTLVATNALANVANKKFTVRTANGGTKIGCVDPANLATSLQTPLQLLGGVYAGGTAVIQGADTATYDYGRTYTVSFPQPVAVPSVGYDVAENAAVATSPVDIPLLYWDAADATCTATPPDSVVVQRSAYGPGLDPKRGQGRIGFDANNVFNNECSAALAGPIARQTIDASTAITNALKPEILNLAAKSGVFESADLARPALCEACAQKLTANGELTVTMSVALAAGDYFIVADSPTTSTSSSTQRCVMKVVSKSGNVITVDLSEPGRSACELPVTYEAKAWRISRFELRAHTIRDLTPGRNTQFGWSLVAIL</sequence>
<dbReference type="InterPro" id="IPR039269">
    <property type="entry name" value="ANKFN1"/>
</dbReference>
<proteinExistence type="predicted"/>
<feature type="domain" description="Fibronectin type-III" evidence="1">
    <location>
        <begin position="218"/>
        <end position="565"/>
    </location>
</feature>